<organism evidence="8">
    <name type="scientific">Fagus sylvatica</name>
    <name type="common">Beechnut</name>
    <dbReference type="NCBI Taxonomy" id="28930"/>
    <lineage>
        <taxon>Eukaryota</taxon>
        <taxon>Viridiplantae</taxon>
        <taxon>Streptophyta</taxon>
        <taxon>Embryophyta</taxon>
        <taxon>Tracheophyta</taxon>
        <taxon>Spermatophyta</taxon>
        <taxon>Magnoliopsida</taxon>
        <taxon>eudicotyledons</taxon>
        <taxon>Gunneridae</taxon>
        <taxon>Pentapetalae</taxon>
        <taxon>rosids</taxon>
        <taxon>fabids</taxon>
        <taxon>Fagales</taxon>
        <taxon>Fagaceae</taxon>
        <taxon>Fagus</taxon>
    </lineage>
</organism>
<feature type="domain" description="Disease resistance R13L4/SHOC-2-like LRR" evidence="7">
    <location>
        <begin position="478"/>
        <end position="538"/>
    </location>
</feature>
<dbReference type="GO" id="GO:0098542">
    <property type="term" value="P:defense response to other organism"/>
    <property type="evidence" value="ECO:0007669"/>
    <property type="project" value="TreeGrafter"/>
</dbReference>
<dbReference type="PANTHER" id="PTHR23155">
    <property type="entry name" value="DISEASE RESISTANCE PROTEIN RP"/>
    <property type="match status" value="1"/>
</dbReference>
<evidence type="ECO:0000259" key="6">
    <source>
        <dbReference type="Pfam" id="PF18052"/>
    </source>
</evidence>
<dbReference type="Pfam" id="PF00931">
    <property type="entry name" value="NB-ARC"/>
    <property type="match status" value="1"/>
</dbReference>
<dbReference type="Gene3D" id="1.20.5.4130">
    <property type="match status" value="1"/>
</dbReference>
<dbReference type="InterPro" id="IPR002182">
    <property type="entry name" value="NB-ARC"/>
</dbReference>
<evidence type="ECO:0000259" key="7">
    <source>
        <dbReference type="Pfam" id="PF23598"/>
    </source>
</evidence>
<keyword evidence="3" id="KW-0611">Plant defense</keyword>
<proteinExistence type="predicted"/>
<dbReference type="GO" id="GO:0043531">
    <property type="term" value="F:ADP binding"/>
    <property type="evidence" value="ECO:0007669"/>
    <property type="project" value="InterPro"/>
</dbReference>
<protein>
    <recommendedName>
        <fullName evidence="9">NB-ARC domain-containing protein</fullName>
    </recommendedName>
</protein>
<name>A0A2N9IKX2_FAGSY</name>
<sequence>MHRIDTLSKESKLIDIGEEERKDQGEAEAGEERKDTIMCFVITSVERGLERGCAAIPFYLSALILPKYLMPGVKGVGLEPMMLSPSTSDNVRRSYTKEQVESIKTEMELIKAFLKDVEAIMEPDLGLKFWEKEMRDIAHEAKAIIGTHENTRDASILKNMKAENKVVQEISMIKKKIQEIAERRIAYGIEHVEASNSMTQRRYQRRPPSQYFEESVVIGFEDHVFEIKERLLTLNEPGCCVILIVRMAGSGKTTLAESIYNDNAVHFHNHAWVPLFSQEHTAKDILEKRYLIVLDTIHMAGVWDDLKDAFPDESNGSRIVITTRDMSVPLHADSGIFQYKLQLRSTDESWVWMTSPKNKKNSKRNRDEVSNKATGNHQNMVQVTNKKQNGKVRTCRLPGALWKLLSEANIANKSSSSIQLKRWILDRYNNKDASFNHIHGDDTDTSTLQDYYKKSLSFLSFDDREEEPSLGKRPQLPKVLSKLVLLRYLGLRWTYLESLPSSISNLLKLQTLDVNHTYISTLPCSLWKMQQLRHLYLKNLIGLTLSALELTEDPMQKLDKLPKLRILQLFSESSAGKNMCCPQNGFPQLRVLKLWMLEKPEDWTVEEGALSRLRDLEIRSYANLHKLPDGLQHVKTLQELKLSNMPREFTERIKDSNSEDWGKIEHVRHVIIEP</sequence>
<dbReference type="Gene3D" id="3.40.50.300">
    <property type="entry name" value="P-loop containing nucleotide triphosphate hydrolases"/>
    <property type="match status" value="1"/>
</dbReference>
<reference evidence="8" key="1">
    <citation type="submission" date="2018-02" db="EMBL/GenBank/DDBJ databases">
        <authorList>
            <person name="Cohen D.B."/>
            <person name="Kent A.D."/>
        </authorList>
    </citation>
    <scope>NUCLEOTIDE SEQUENCE</scope>
</reference>
<dbReference type="CDD" id="cd14798">
    <property type="entry name" value="RX-CC_like"/>
    <property type="match status" value="1"/>
</dbReference>
<dbReference type="Gene3D" id="3.80.10.10">
    <property type="entry name" value="Ribonuclease Inhibitor"/>
    <property type="match status" value="1"/>
</dbReference>
<evidence type="ECO:0008006" key="9">
    <source>
        <dbReference type="Google" id="ProtNLM"/>
    </source>
</evidence>
<dbReference type="Pfam" id="PF23598">
    <property type="entry name" value="LRR_14"/>
    <property type="match status" value="1"/>
</dbReference>
<dbReference type="EMBL" id="OIVN01006120">
    <property type="protein sequence ID" value="SPD25512.1"/>
    <property type="molecule type" value="Genomic_DNA"/>
</dbReference>
<dbReference type="PANTHER" id="PTHR23155:SF955">
    <property type="entry name" value="AAA+ ATPASE DOMAIN-CONTAINING PROTEIN"/>
    <property type="match status" value="1"/>
</dbReference>
<dbReference type="Pfam" id="PF18052">
    <property type="entry name" value="Rx_N"/>
    <property type="match status" value="1"/>
</dbReference>
<evidence type="ECO:0000256" key="1">
    <source>
        <dbReference type="ARBA" id="ARBA00022737"/>
    </source>
</evidence>
<feature type="region of interest" description="Disordered" evidence="4">
    <location>
        <begin position="356"/>
        <end position="376"/>
    </location>
</feature>
<dbReference type="InterPro" id="IPR041118">
    <property type="entry name" value="Rx_N"/>
</dbReference>
<evidence type="ECO:0000256" key="3">
    <source>
        <dbReference type="ARBA" id="ARBA00022821"/>
    </source>
</evidence>
<dbReference type="SUPFAM" id="SSF52540">
    <property type="entry name" value="P-loop containing nucleoside triphosphate hydrolases"/>
    <property type="match status" value="1"/>
</dbReference>
<dbReference type="InterPro" id="IPR055414">
    <property type="entry name" value="LRR_R13L4/SHOC2-like"/>
</dbReference>
<feature type="domain" description="Disease resistance N-terminal" evidence="6">
    <location>
        <begin position="96"/>
        <end position="146"/>
    </location>
</feature>
<feature type="domain" description="NB-ARC" evidence="5">
    <location>
        <begin position="285"/>
        <end position="357"/>
    </location>
</feature>
<evidence type="ECO:0000256" key="2">
    <source>
        <dbReference type="ARBA" id="ARBA00022741"/>
    </source>
</evidence>
<dbReference type="InterPro" id="IPR038005">
    <property type="entry name" value="RX-like_CC"/>
</dbReference>
<evidence type="ECO:0000313" key="8">
    <source>
        <dbReference type="EMBL" id="SPD25512.1"/>
    </source>
</evidence>
<evidence type="ECO:0000256" key="4">
    <source>
        <dbReference type="SAM" id="MobiDB-lite"/>
    </source>
</evidence>
<dbReference type="InterPro" id="IPR027417">
    <property type="entry name" value="P-loop_NTPase"/>
</dbReference>
<dbReference type="AlphaFoldDB" id="A0A2N9IKX2"/>
<gene>
    <name evidence="8" type="ORF">FSB_LOCUS53394</name>
</gene>
<evidence type="ECO:0000259" key="5">
    <source>
        <dbReference type="Pfam" id="PF00931"/>
    </source>
</evidence>
<dbReference type="InterPro" id="IPR032675">
    <property type="entry name" value="LRR_dom_sf"/>
</dbReference>
<keyword evidence="1" id="KW-0677">Repeat</keyword>
<dbReference type="InterPro" id="IPR044974">
    <property type="entry name" value="Disease_R_plants"/>
</dbReference>
<dbReference type="SUPFAM" id="SSF52058">
    <property type="entry name" value="L domain-like"/>
    <property type="match status" value="1"/>
</dbReference>
<keyword evidence="2" id="KW-0547">Nucleotide-binding</keyword>
<accession>A0A2N9IKX2</accession>